<keyword evidence="8" id="KW-0829">Tyrosine-protein kinase</keyword>
<dbReference type="InterPro" id="IPR027417">
    <property type="entry name" value="P-loop_NTPase"/>
</dbReference>
<dbReference type="FunFam" id="3.40.50.300:FF:000527">
    <property type="entry name" value="Tyrosine-protein kinase etk"/>
    <property type="match status" value="1"/>
</dbReference>
<keyword evidence="10" id="KW-1133">Transmembrane helix</keyword>
<sequence>MLDIKDFSIFENHSNFDFKGFLLKIISYWKWFLASLIIAFTIAYQVNIRKEKIYGMQTMISIKEESNPFFTSNTSLVFNWGGVSDQVNGITTIIQSRSHNELVVDKLQYYIDYFVQGKYNLVDSYGSVPFYVNIDKSKGQLAGKLIGIKFLGPNEYEIRIPFESNSASIITYSNNTYSNTAVQPKEYVQKFKVGEKVSLPFLNWIVQINDNPGLYTGNEYFVQFNDFDGTVSRYRGVNVSGDDKGGSILTLSMQGTNKARMVEYLNATVKMLIKIQLDGKNQFATNTIRFIDSTLVAMESQLKQTGSELKTFRKDKNIYEIEGGGAKFTDKIMDFDVEKDQVTRKLAYYNSLKSYLNNSVDYSRLPAPSVAGIDDPNVVVNVSKLISLSTQRSEMAYAVKSEKIFKDFDNQMQAVKSVLLENIASAKNSLMTDLAMVNSKIGQAESTVKRLPEEQQELLKIQRKYDLSDNIYTEFLKKRNEAEIVKASNLSDIHFIDPAKDIGGGLIGPKTSVNYVLALFAGILVPLFFIFGIFFVNNAIQNTEDISKLTQIPLIGVIGVNKDSLNLAVFDKPKSALSEAFRAIRSSLQFLYKKQQVSGSKTLMITSSISGEGKTFCSINIATVFALSEKKTVIVGLDLRKPRLSDEFGLKNQIGVVNYLIKQNSLDEITNSTQIPNLDVILSGPIPPNPSELILSEAMKELVLELKQKYDYIVLDTPPVGLVSDALELAQFADVTLYIVRQNYTKKDMITLLNTRIKRGELNNASIVLNGYENKAKYGTAYGYGYGYGAYANGYHEEEVKLSFWRTVLNKFIKK</sequence>
<evidence type="ECO:0000256" key="1">
    <source>
        <dbReference type="ARBA" id="ARBA00007316"/>
    </source>
</evidence>
<keyword evidence="10" id="KW-0812">Transmembrane</keyword>
<comment type="similarity">
    <text evidence="2">Belongs to the etk/wzc family.</text>
</comment>
<keyword evidence="10" id="KW-0472">Membrane</keyword>
<dbReference type="SUPFAM" id="SSF52540">
    <property type="entry name" value="P-loop containing nucleoside triphosphate hydrolases"/>
    <property type="match status" value="1"/>
</dbReference>
<evidence type="ECO:0000313" key="13">
    <source>
        <dbReference type="EMBL" id="SHM19702.1"/>
    </source>
</evidence>
<dbReference type="RefSeq" id="WP_068843801.1">
    <property type="nucleotide sequence ID" value="NZ_FRBT01000004.1"/>
</dbReference>
<evidence type="ECO:0000256" key="4">
    <source>
        <dbReference type="ARBA" id="ARBA00022679"/>
    </source>
</evidence>
<evidence type="ECO:0000256" key="9">
    <source>
        <dbReference type="ARBA" id="ARBA00051245"/>
    </source>
</evidence>
<dbReference type="AlphaFoldDB" id="A0A1M7GTP8"/>
<feature type="transmembrane region" description="Helical" evidence="10">
    <location>
        <begin position="515"/>
        <end position="536"/>
    </location>
</feature>
<dbReference type="STRING" id="946677.SAMN05444484_104345"/>
<dbReference type="EC" id="2.7.10.2" evidence="3"/>
<evidence type="ECO:0000256" key="5">
    <source>
        <dbReference type="ARBA" id="ARBA00022741"/>
    </source>
</evidence>
<dbReference type="InterPro" id="IPR025669">
    <property type="entry name" value="AAA_dom"/>
</dbReference>
<dbReference type="Gene3D" id="3.40.50.300">
    <property type="entry name" value="P-loop containing nucleotide triphosphate hydrolases"/>
    <property type="match status" value="1"/>
</dbReference>
<reference evidence="14" key="1">
    <citation type="submission" date="2016-11" db="EMBL/GenBank/DDBJ databases">
        <authorList>
            <person name="Varghese N."/>
            <person name="Submissions S."/>
        </authorList>
    </citation>
    <scope>NUCLEOTIDE SEQUENCE [LARGE SCALE GENOMIC DNA]</scope>
    <source>
        <strain evidence="14">DSM 24724</strain>
    </source>
</reference>
<dbReference type="CDD" id="cd05387">
    <property type="entry name" value="BY-kinase"/>
    <property type="match status" value="1"/>
</dbReference>
<keyword evidence="14" id="KW-1185">Reference proteome</keyword>
<protein>
    <recommendedName>
        <fullName evidence="3">non-specific protein-tyrosine kinase</fullName>
        <ecNumber evidence="3">2.7.10.2</ecNumber>
    </recommendedName>
</protein>
<feature type="domain" description="Tyrosine-protein kinase G-rich" evidence="12">
    <location>
        <begin position="454"/>
        <end position="530"/>
    </location>
</feature>
<dbReference type="GO" id="GO:0042802">
    <property type="term" value="F:identical protein binding"/>
    <property type="evidence" value="ECO:0007669"/>
    <property type="project" value="UniProtKB-ARBA"/>
</dbReference>
<evidence type="ECO:0000256" key="7">
    <source>
        <dbReference type="ARBA" id="ARBA00022840"/>
    </source>
</evidence>
<keyword evidence="5" id="KW-0547">Nucleotide-binding</keyword>
<dbReference type="Pfam" id="PF13807">
    <property type="entry name" value="GNVR"/>
    <property type="match status" value="1"/>
</dbReference>
<keyword evidence="4" id="KW-0808">Transferase</keyword>
<evidence type="ECO:0000256" key="3">
    <source>
        <dbReference type="ARBA" id="ARBA00011903"/>
    </source>
</evidence>
<evidence type="ECO:0000313" key="14">
    <source>
        <dbReference type="Proteomes" id="UP000184028"/>
    </source>
</evidence>
<comment type="catalytic activity">
    <reaction evidence="9">
        <text>L-tyrosyl-[protein] + ATP = O-phospho-L-tyrosyl-[protein] + ADP + H(+)</text>
        <dbReference type="Rhea" id="RHEA:10596"/>
        <dbReference type="Rhea" id="RHEA-COMP:10136"/>
        <dbReference type="Rhea" id="RHEA-COMP:20101"/>
        <dbReference type="ChEBI" id="CHEBI:15378"/>
        <dbReference type="ChEBI" id="CHEBI:30616"/>
        <dbReference type="ChEBI" id="CHEBI:46858"/>
        <dbReference type="ChEBI" id="CHEBI:61978"/>
        <dbReference type="ChEBI" id="CHEBI:456216"/>
        <dbReference type="EC" id="2.7.10.2"/>
    </reaction>
</comment>
<keyword evidence="6" id="KW-0418">Kinase</keyword>
<feature type="transmembrane region" description="Helical" evidence="10">
    <location>
        <begin position="28"/>
        <end position="46"/>
    </location>
</feature>
<dbReference type="EMBL" id="FRBT01000004">
    <property type="protein sequence ID" value="SHM19702.1"/>
    <property type="molecule type" value="Genomic_DNA"/>
</dbReference>
<dbReference type="PANTHER" id="PTHR32309">
    <property type="entry name" value="TYROSINE-PROTEIN KINASE"/>
    <property type="match status" value="1"/>
</dbReference>
<dbReference type="Proteomes" id="UP000184028">
    <property type="component" value="Unassembled WGS sequence"/>
</dbReference>
<comment type="similarity">
    <text evidence="1">Belongs to the CpsD/CapB family.</text>
</comment>
<dbReference type="OrthoDB" id="9794577at2"/>
<dbReference type="InterPro" id="IPR005702">
    <property type="entry name" value="Wzc-like_C"/>
</dbReference>
<dbReference type="GO" id="GO:0004715">
    <property type="term" value="F:non-membrane spanning protein tyrosine kinase activity"/>
    <property type="evidence" value="ECO:0007669"/>
    <property type="project" value="UniProtKB-EC"/>
</dbReference>
<name>A0A1M7GTP8_9FLAO</name>
<dbReference type="NCBIfam" id="TIGR01007">
    <property type="entry name" value="eps_fam"/>
    <property type="match status" value="1"/>
</dbReference>
<dbReference type="PANTHER" id="PTHR32309:SF13">
    <property type="entry name" value="FERRIC ENTEROBACTIN TRANSPORT PROTEIN FEPE"/>
    <property type="match status" value="1"/>
</dbReference>
<organism evidence="13 14">
    <name type="scientific">Flavobacterium chilense</name>
    <dbReference type="NCBI Taxonomy" id="946677"/>
    <lineage>
        <taxon>Bacteria</taxon>
        <taxon>Pseudomonadati</taxon>
        <taxon>Bacteroidota</taxon>
        <taxon>Flavobacteriia</taxon>
        <taxon>Flavobacteriales</taxon>
        <taxon>Flavobacteriaceae</taxon>
        <taxon>Flavobacterium</taxon>
    </lineage>
</organism>
<gene>
    <name evidence="13" type="ORF">SAMN05444484_104345</name>
</gene>
<dbReference type="Pfam" id="PF13614">
    <property type="entry name" value="AAA_31"/>
    <property type="match status" value="1"/>
</dbReference>
<evidence type="ECO:0000256" key="10">
    <source>
        <dbReference type="SAM" id="Phobius"/>
    </source>
</evidence>
<evidence type="ECO:0000259" key="12">
    <source>
        <dbReference type="Pfam" id="PF13807"/>
    </source>
</evidence>
<evidence type="ECO:0000256" key="2">
    <source>
        <dbReference type="ARBA" id="ARBA00008883"/>
    </source>
</evidence>
<feature type="domain" description="AAA" evidence="11">
    <location>
        <begin position="602"/>
        <end position="730"/>
    </location>
</feature>
<dbReference type="InterPro" id="IPR050445">
    <property type="entry name" value="Bact_polysacc_biosynth/exp"/>
</dbReference>
<evidence type="ECO:0000259" key="11">
    <source>
        <dbReference type="Pfam" id="PF13614"/>
    </source>
</evidence>
<dbReference type="GO" id="GO:0005886">
    <property type="term" value="C:plasma membrane"/>
    <property type="evidence" value="ECO:0007669"/>
    <property type="project" value="TreeGrafter"/>
</dbReference>
<dbReference type="InterPro" id="IPR032807">
    <property type="entry name" value="GNVR"/>
</dbReference>
<evidence type="ECO:0000256" key="6">
    <source>
        <dbReference type="ARBA" id="ARBA00022777"/>
    </source>
</evidence>
<proteinExistence type="inferred from homology"/>
<evidence type="ECO:0000256" key="8">
    <source>
        <dbReference type="ARBA" id="ARBA00023137"/>
    </source>
</evidence>
<dbReference type="GO" id="GO:0005524">
    <property type="term" value="F:ATP binding"/>
    <property type="evidence" value="ECO:0007669"/>
    <property type="project" value="UniProtKB-KW"/>
</dbReference>
<accession>A0A1M7GTP8</accession>
<keyword evidence="7" id="KW-0067">ATP-binding</keyword>